<dbReference type="AlphaFoldDB" id="A0A8S9JLR2"/>
<protein>
    <submittedName>
        <fullName evidence="2">Uncharacterized protein</fullName>
    </submittedName>
</protein>
<dbReference type="Proteomes" id="UP000712281">
    <property type="component" value="Unassembled WGS sequence"/>
</dbReference>
<feature type="region of interest" description="Disordered" evidence="1">
    <location>
        <begin position="57"/>
        <end position="84"/>
    </location>
</feature>
<organism evidence="2 3">
    <name type="scientific">Brassica cretica</name>
    <name type="common">Mustard</name>
    <dbReference type="NCBI Taxonomy" id="69181"/>
    <lineage>
        <taxon>Eukaryota</taxon>
        <taxon>Viridiplantae</taxon>
        <taxon>Streptophyta</taxon>
        <taxon>Embryophyta</taxon>
        <taxon>Tracheophyta</taxon>
        <taxon>Spermatophyta</taxon>
        <taxon>Magnoliopsida</taxon>
        <taxon>eudicotyledons</taxon>
        <taxon>Gunneridae</taxon>
        <taxon>Pentapetalae</taxon>
        <taxon>rosids</taxon>
        <taxon>malvids</taxon>
        <taxon>Brassicales</taxon>
        <taxon>Brassicaceae</taxon>
        <taxon>Brassiceae</taxon>
        <taxon>Brassica</taxon>
    </lineage>
</organism>
<gene>
    <name evidence="2" type="ORF">F2Q68_00005102</name>
</gene>
<proteinExistence type="predicted"/>
<evidence type="ECO:0000313" key="2">
    <source>
        <dbReference type="EMBL" id="KAF2582446.1"/>
    </source>
</evidence>
<accession>A0A8S9JLR2</accession>
<evidence type="ECO:0000313" key="3">
    <source>
        <dbReference type="Proteomes" id="UP000712281"/>
    </source>
</evidence>
<reference evidence="2" key="1">
    <citation type="submission" date="2019-12" db="EMBL/GenBank/DDBJ databases">
        <title>Genome sequencing and annotation of Brassica cretica.</title>
        <authorList>
            <person name="Studholme D.J."/>
            <person name="Sarris P.F."/>
        </authorList>
    </citation>
    <scope>NUCLEOTIDE SEQUENCE</scope>
    <source>
        <strain evidence="2">PFS-001/15</strain>
        <tissue evidence="2">Leaf</tissue>
    </source>
</reference>
<name>A0A8S9JLR2_BRACR</name>
<dbReference type="EMBL" id="QGKW02001660">
    <property type="protein sequence ID" value="KAF2582446.1"/>
    <property type="molecule type" value="Genomic_DNA"/>
</dbReference>
<evidence type="ECO:0000256" key="1">
    <source>
        <dbReference type="SAM" id="MobiDB-lite"/>
    </source>
</evidence>
<comment type="caution">
    <text evidence="2">The sequence shown here is derived from an EMBL/GenBank/DDBJ whole genome shotgun (WGS) entry which is preliminary data.</text>
</comment>
<sequence>MLFFLYSLDSSIKAKLDIVHKIIKKHVRFLEDVEAVDVDTDRGDEEDVNCISGIGFQNQRSGNQGGNKNFYGNGQRGGYNQSSQYQKPYIKTYNNYNKNKAYGSSSYQNPQA</sequence>